<keyword evidence="1" id="KW-0812">Transmembrane</keyword>
<dbReference type="EMBL" id="JBBPBM010000346">
    <property type="protein sequence ID" value="KAK8496812.1"/>
    <property type="molecule type" value="Genomic_DNA"/>
</dbReference>
<evidence type="ECO:0008006" key="4">
    <source>
        <dbReference type="Google" id="ProtNLM"/>
    </source>
</evidence>
<name>A0ABR2AS08_9ROSI</name>
<dbReference type="Proteomes" id="UP001472677">
    <property type="component" value="Unassembled WGS sequence"/>
</dbReference>
<keyword evidence="1" id="KW-1133">Transmembrane helix</keyword>
<evidence type="ECO:0000313" key="3">
    <source>
        <dbReference type="Proteomes" id="UP001472677"/>
    </source>
</evidence>
<comment type="caution">
    <text evidence="2">The sequence shown here is derived from an EMBL/GenBank/DDBJ whole genome shotgun (WGS) entry which is preliminary data.</text>
</comment>
<keyword evidence="1" id="KW-0472">Membrane</keyword>
<sequence length="279" mass="31306">MSKSLSEVTSKTETIPSSNFKNFKKREHCFIGLYQYKQGANLTGEVFLAKPRAFHSFAIVNRRRQGKIMANGEPKSYSSSLQLALTILGTVTGMTILIVGITMASTYAPEPHQQPLILKIHSISVSGLNVSCFLTSTRWDISVLFANRHSVLEMSIHRFESSLYYNYSNPISCAVVEAMHLGPKKQRLVEMQFNSAQCGDEQPYVEDWVLEGIKEDEEKGEIRLVVGMKLMVSYRTGILGWDYDLKPDCPELHVELLPGTGNGGVTFDHPKICLLQLRN</sequence>
<reference evidence="2 3" key="1">
    <citation type="journal article" date="2024" name="G3 (Bethesda)">
        <title>Genome assembly of Hibiscus sabdariffa L. provides insights into metabolisms of medicinal natural products.</title>
        <authorList>
            <person name="Kim T."/>
        </authorList>
    </citation>
    <scope>NUCLEOTIDE SEQUENCE [LARGE SCALE GENOMIC DNA]</scope>
    <source>
        <strain evidence="2">TK-2024</strain>
        <tissue evidence="2">Old leaves</tissue>
    </source>
</reference>
<accession>A0ABR2AS08</accession>
<proteinExistence type="predicted"/>
<feature type="transmembrane region" description="Helical" evidence="1">
    <location>
        <begin position="83"/>
        <end position="108"/>
    </location>
</feature>
<organism evidence="2 3">
    <name type="scientific">Hibiscus sabdariffa</name>
    <name type="common">roselle</name>
    <dbReference type="NCBI Taxonomy" id="183260"/>
    <lineage>
        <taxon>Eukaryota</taxon>
        <taxon>Viridiplantae</taxon>
        <taxon>Streptophyta</taxon>
        <taxon>Embryophyta</taxon>
        <taxon>Tracheophyta</taxon>
        <taxon>Spermatophyta</taxon>
        <taxon>Magnoliopsida</taxon>
        <taxon>eudicotyledons</taxon>
        <taxon>Gunneridae</taxon>
        <taxon>Pentapetalae</taxon>
        <taxon>rosids</taxon>
        <taxon>malvids</taxon>
        <taxon>Malvales</taxon>
        <taxon>Malvaceae</taxon>
        <taxon>Malvoideae</taxon>
        <taxon>Hibiscus</taxon>
    </lineage>
</organism>
<protein>
    <recommendedName>
        <fullName evidence="4">Late embryogenesis abundant protein LEA-2 subgroup domain-containing protein</fullName>
    </recommendedName>
</protein>
<gene>
    <name evidence="2" type="ORF">V6N12_008687</name>
</gene>
<keyword evidence="3" id="KW-1185">Reference proteome</keyword>
<evidence type="ECO:0000313" key="2">
    <source>
        <dbReference type="EMBL" id="KAK8496812.1"/>
    </source>
</evidence>
<evidence type="ECO:0000256" key="1">
    <source>
        <dbReference type="SAM" id="Phobius"/>
    </source>
</evidence>